<protein>
    <submittedName>
        <fullName evidence="7">Uncharacterized protein</fullName>
    </submittedName>
</protein>
<dbReference type="InterPro" id="IPR003688">
    <property type="entry name" value="TraG/VirD4"/>
</dbReference>
<evidence type="ECO:0000256" key="5">
    <source>
        <dbReference type="ARBA" id="ARBA00022989"/>
    </source>
</evidence>
<dbReference type="EMBL" id="NDYI01000025">
    <property type="protein sequence ID" value="OXZ36599.1"/>
    <property type="molecule type" value="Genomic_DNA"/>
</dbReference>
<dbReference type="PANTHER" id="PTHR37937:SF1">
    <property type="entry name" value="CONJUGATIVE TRANSFER: DNA TRANSPORT"/>
    <property type="match status" value="1"/>
</dbReference>
<dbReference type="InterPro" id="IPR027417">
    <property type="entry name" value="P-loop_NTPase"/>
</dbReference>
<accession>A0A233W4K9</accession>
<dbReference type="AlphaFoldDB" id="A0A233W4K9"/>
<dbReference type="Gene3D" id="3.40.50.300">
    <property type="entry name" value="P-loop containing nucleotide triphosphate hydrolases"/>
    <property type="match status" value="1"/>
</dbReference>
<comment type="similarity">
    <text evidence="2">Belongs to the VirD4/TraG family.</text>
</comment>
<proteinExistence type="inferred from homology"/>
<organism evidence="7 8">
    <name type="scientific">Finegoldia magna</name>
    <name type="common">Peptostreptococcus magnus</name>
    <dbReference type="NCBI Taxonomy" id="1260"/>
    <lineage>
        <taxon>Bacteria</taxon>
        <taxon>Bacillati</taxon>
        <taxon>Bacillota</taxon>
        <taxon>Tissierellia</taxon>
        <taxon>Tissierellales</taxon>
        <taxon>Peptoniphilaceae</taxon>
        <taxon>Finegoldia</taxon>
    </lineage>
</organism>
<gene>
    <name evidence="7" type="ORF">B9N56_09225</name>
</gene>
<comment type="caution">
    <text evidence="7">The sequence shown here is derived from an EMBL/GenBank/DDBJ whole genome shotgun (WGS) entry which is preliminary data.</text>
</comment>
<evidence type="ECO:0000256" key="2">
    <source>
        <dbReference type="ARBA" id="ARBA00008806"/>
    </source>
</evidence>
<dbReference type="SUPFAM" id="SSF52540">
    <property type="entry name" value="P-loop containing nucleoside triphosphate hydrolases"/>
    <property type="match status" value="1"/>
</dbReference>
<keyword evidence="4" id="KW-0812">Transmembrane</keyword>
<dbReference type="RefSeq" id="WP_094203153.1">
    <property type="nucleotide sequence ID" value="NZ_NDYI01000025.1"/>
</dbReference>
<sequence>MDKIFDLILLGIIGCAIVFGGIYILIKNVGKAPKIDTNYLSKSKKEQAKGIIFGKSGTDYVYSPEEKEGHCVVFGGSGLGKTSAVLIPTLRSWTGSSFTIDISGDISRNVDIPKKLEYQPGTPGSIPYNVFHQIDQIDDIDDINEELEKLTYLLLPDDPKANANAQYFITEGRKILTASFIAFYGLGYDFIEICEKIMSKSYKDLFNSIDRTKNEKAMQYINSFEGTNEQNIAGCKQSADLAIKIFATNEKIKKSIRRNRKDEEFFSPEKIEDHNVFLIVPDHKLDVYSQLLHIITSQCLDFFSRRTEEKTNQILFCLDEFASLGKLEITSALRKFRKRHIRIIILTQSLADIDGIYSRDQRISMFDNFMYKCILGAYDVSTQELFSKLIGYKKINKKSVSSGAKGVTKTVSEDKEFVVEPSQFSNLKNDLILIYPGGNVKLQKNFYFK</sequence>
<evidence type="ECO:0000256" key="6">
    <source>
        <dbReference type="ARBA" id="ARBA00023136"/>
    </source>
</evidence>
<keyword evidence="5" id="KW-1133">Transmembrane helix</keyword>
<comment type="subcellular location">
    <subcellularLocation>
        <location evidence="1">Cell membrane</location>
        <topology evidence="1">Multi-pass membrane protein</topology>
    </subcellularLocation>
</comment>
<keyword evidence="6" id="KW-0472">Membrane</keyword>
<dbReference type="Proteomes" id="UP000215361">
    <property type="component" value="Unassembled WGS sequence"/>
</dbReference>
<evidence type="ECO:0000256" key="4">
    <source>
        <dbReference type="ARBA" id="ARBA00022692"/>
    </source>
</evidence>
<name>A0A233W4K9_FINMA</name>
<dbReference type="PANTHER" id="PTHR37937">
    <property type="entry name" value="CONJUGATIVE TRANSFER: DNA TRANSPORT"/>
    <property type="match status" value="1"/>
</dbReference>
<dbReference type="InterPro" id="IPR051539">
    <property type="entry name" value="T4SS-coupling_protein"/>
</dbReference>
<evidence type="ECO:0000313" key="7">
    <source>
        <dbReference type="EMBL" id="OXZ36599.1"/>
    </source>
</evidence>
<evidence type="ECO:0000256" key="1">
    <source>
        <dbReference type="ARBA" id="ARBA00004651"/>
    </source>
</evidence>
<evidence type="ECO:0000313" key="8">
    <source>
        <dbReference type="Proteomes" id="UP000215361"/>
    </source>
</evidence>
<evidence type="ECO:0000256" key="3">
    <source>
        <dbReference type="ARBA" id="ARBA00022475"/>
    </source>
</evidence>
<reference evidence="8" key="1">
    <citation type="submission" date="2017-04" db="EMBL/GenBank/DDBJ databases">
        <title>Finegoldia magna isolated from orthopedic joint implant-associated infections.</title>
        <authorList>
            <person name="Bjorklund S."/>
            <person name="Bruggemann H."/>
            <person name="Jensen A."/>
            <person name="Hellmark B."/>
            <person name="Soderquist B."/>
        </authorList>
    </citation>
    <scope>NUCLEOTIDE SEQUENCE [LARGE SCALE GENOMIC DNA]</scope>
    <source>
        <strain evidence="8">08T492</strain>
    </source>
</reference>
<keyword evidence="3" id="KW-1003">Cell membrane</keyword>
<dbReference type="Pfam" id="PF02534">
    <property type="entry name" value="T4SS-DNA_transf"/>
    <property type="match status" value="1"/>
</dbReference>
<dbReference type="GO" id="GO:0005886">
    <property type="term" value="C:plasma membrane"/>
    <property type="evidence" value="ECO:0007669"/>
    <property type="project" value="UniProtKB-SubCell"/>
</dbReference>
<dbReference type="CDD" id="cd01127">
    <property type="entry name" value="TrwB_TraG_TraD_VirD4"/>
    <property type="match status" value="1"/>
</dbReference>